<dbReference type="InterPro" id="IPR011032">
    <property type="entry name" value="GroES-like_sf"/>
</dbReference>
<proteinExistence type="predicted"/>
<dbReference type="Gene3D" id="3.90.180.10">
    <property type="entry name" value="Medium-chain alcohol dehydrogenases, catalytic domain"/>
    <property type="match status" value="1"/>
</dbReference>
<dbReference type="OrthoDB" id="1560166at2759"/>
<dbReference type="Pfam" id="PF08240">
    <property type="entry name" value="ADH_N"/>
    <property type="match status" value="1"/>
</dbReference>
<keyword evidence="1" id="KW-0560">Oxidoreductase</keyword>
<accession>A0A9P6GDS8</accession>
<reference evidence="3" key="1">
    <citation type="journal article" date="2020" name="Mol. Plant Microbe Interact.">
        <title>Genome Sequence of the Biocontrol Agent Coniothyrium minitans strain Conio (IMI 134523).</title>
        <authorList>
            <person name="Patel D."/>
            <person name="Shittu T.A."/>
            <person name="Baroncelli R."/>
            <person name="Muthumeenakshi S."/>
            <person name="Osborne T.H."/>
            <person name="Janganan T.K."/>
            <person name="Sreenivasaprasad S."/>
        </authorList>
    </citation>
    <scope>NUCLEOTIDE SEQUENCE</scope>
    <source>
        <strain evidence="3">Conio</strain>
    </source>
</reference>
<comment type="caution">
    <text evidence="3">The sequence shown here is derived from an EMBL/GenBank/DDBJ whole genome shotgun (WGS) entry which is preliminary data.</text>
</comment>
<sequence length="47" mass="4936">MPGHEGVGYIHALGSSIRNKFLRIGVPVLLPFATCGTCTPCKTSHPA</sequence>
<dbReference type="GO" id="GO:0008270">
    <property type="term" value="F:zinc ion binding"/>
    <property type="evidence" value="ECO:0007669"/>
    <property type="project" value="InterPro"/>
</dbReference>
<organism evidence="3 4">
    <name type="scientific">Paraphaeosphaeria minitans</name>
    <dbReference type="NCBI Taxonomy" id="565426"/>
    <lineage>
        <taxon>Eukaryota</taxon>
        <taxon>Fungi</taxon>
        <taxon>Dikarya</taxon>
        <taxon>Ascomycota</taxon>
        <taxon>Pezizomycotina</taxon>
        <taxon>Dothideomycetes</taxon>
        <taxon>Pleosporomycetidae</taxon>
        <taxon>Pleosporales</taxon>
        <taxon>Massarineae</taxon>
        <taxon>Didymosphaeriaceae</taxon>
        <taxon>Paraphaeosphaeria</taxon>
    </lineage>
</organism>
<evidence type="ECO:0000259" key="2">
    <source>
        <dbReference type="Pfam" id="PF08240"/>
    </source>
</evidence>
<dbReference type="GO" id="GO:0016491">
    <property type="term" value="F:oxidoreductase activity"/>
    <property type="evidence" value="ECO:0007669"/>
    <property type="project" value="UniProtKB-KW"/>
</dbReference>
<evidence type="ECO:0000256" key="1">
    <source>
        <dbReference type="ARBA" id="ARBA00023002"/>
    </source>
</evidence>
<protein>
    <submittedName>
        <fullName evidence="3">Aryl-alcohol dehydrogenase 2</fullName>
    </submittedName>
</protein>
<name>A0A9P6GDS8_9PLEO</name>
<dbReference type="AlphaFoldDB" id="A0A9P6GDS8"/>
<keyword evidence="4" id="KW-1185">Reference proteome</keyword>
<evidence type="ECO:0000313" key="4">
    <source>
        <dbReference type="Proteomes" id="UP000756921"/>
    </source>
</evidence>
<dbReference type="InterPro" id="IPR002328">
    <property type="entry name" value="ADH_Zn_CS"/>
</dbReference>
<dbReference type="SUPFAM" id="SSF50129">
    <property type="entry name" value="GroES-like"/>
    <property type="match status" value="1"/>
</dbReference>
<evidence type="ECO:0000313" key="3">
    <source>
        <dbReference type="EMBL" id="KAF9732515.1"/>
    </source>
</evidence>
<gene>
    <name evidence="3" type="ORF">PMIN01_09373</name>
</gene>
<dbReference type="PROSITE" id="PS00059">
    <property type="entry name" value="ADH_ZINC"/>
    <property type="match status" value="1"/>
</dbReference>
<feature type="domain" description="Alcohol dehydrogenase-like N-terminal" evidence="2">
    <location>
        <begin position="2"/>
        <end position="45"/>
    </location>
</feature>
<dbReference type="InterPro" id="IPR013154">
    <property type="entry name" value="ADH-like_N"/>
</dbReference>
<dbReference type="EMBL" id="WJXW01000010">
    <property type="protein sequence ID" value="KAF9732515.1"/>
    <property type="molecule type" value="Genomic_DNA"/>
</dbReference>
<dbReference type="Proteomes" id="UP000756921">
    <property type="component" value="Unassembled WGS sequence"/>
</dbReference>